<name>A0A3B3INF2_ORYLA</name>
<accession>A0A3B3INF2</accession>
<keyword evidence="5" id="KW-0472">Membrane</keyword>
<protein>
    <submittedName>
        <fullName evidence="6">Uncharacterized protein</fullName>
    </submittedName>
</protein>
<dbReference type="Ensembl" id="ENSORLT00000038369.1">
    <property type="protein sequence ID" value="ENSORLP00000045177.1"/>
    <property type="gene ID" value="ENSORLG00000024882.1"/>
</dbReference>
<keyword evidence="2" id="KW-0964">Secreted</keyword>
<dbReference type="Proteomes" id="UP000001038">
    <property type="component" value="Chromosome 24"/>
</dbReference>
<feature type="transmembrane region" description="Helical" evidence="5">
    <location>
        <begin position="7"/>
        <end position="28"/>
    </location>
</feature>
<dbReference type="InterPro" id="IPR050966">
    <property type="entry name" value="Glutamyl_endopeptidase"/>
</dbReference>
<dbReference type="AlphaFoldDB" id="A0A3B3INF2"/>
<dbReference type="GO" id="GO:0005576">
    <property type="term" value="C:extracellular region"/>
    <property type="evidence" value="ECO:0007669"/>
    <property type="project" value="UniProtKB-SubCell"/>
</dbReference>
<dbReference type="InterPro" id="IPR009003">
    <property type="entry name" value="Peptidase_S1_PA"/>
</dbReference>
<dbReference type="PANTHER" id="PTHR15462">
    <property type="entry name" value="SERINE PROTEASE"/>
    <property type="match status" value="1"/>
</dbReference>
<dbReference type="GeneTree" id="ENSGT00390000000155"/>
<organism evidence="6 7">
    <name type="scientific">Oryzias latipes</name>
    <name type="common">Japanese rice fish</name>
    <name type="synonym">Japanese killifish</name>
    <dbReference type="NCBI Taxonomy" id="8090"/>
    <lineage>
        <taxon>Eukaryota</taxon>
        <taxon>Metazoa</taxon>
        <taxon>Chordata</taxon>
        <taxon>Craniata</taxon>
        <taxon>Vertebrata</taxon>
        <taxon>Euteleostomi</taxon>
        <taxon>Actinopterygii</taxon>
        <taxon>Neopterygii</taxon>
        <taxon>Teleostei</taxon>
        <taxon>Neoteleostei</taxon>
        <taxon>Acanthomorphata</taxon>
        <taxon>Ovalentaria</taxon>
        <taxon>Atherinomorphae</taxon>
        <taxon>Beloniformes</taxon>
        <taxon>Adrianichthyidae</taxon>
        <taxon>Oryziinae</taxon>
        <taxon>Oryzias</taxon>
    </lineage>
</organism>
<reference evidence="6 7" key="1">
    <citation type="journal article" date="2007" name="Nature">
        <title>The medaka draft genome and insights into vertebrate genome evolution.</title>
        <authorList>
            <person name="Kasahara M."/>
            <person name="Naruse K."/>
            <person name="Sasaki S."/>
            <person name="Nakatani Y."/>
            <person name="Qu W."/>
            <person name="Ahsan B."/>
            <person name="Yamada T."/>
            <person name="Nagayasu Y."/>
            <person name="Doi K."/>
            <person name="Kasai Y."/>
            <person name="Jindo T."/>
            <person name="Kobayashi D."/>
            <person name="Shimada A."/>
            <person name="Toyoda A."/>
            <person name="Kuroki Y."/>
            <person name="Fujiyama A."/>
            <person name="Sasaki T."/>
            <person name="Shimizu A."/>
            <person name="Asakawa S."/>
            <person name="Shimizu N."/>
            <person name="Hashimoto S."/>
            <person name="Yang J."/>
            <person name="Lee Y."/>
            <person name="Matsushima K."/>
            <person name="Sugano S."/>
            <person name="Sakaizumi M."/>
            <person name="Narita T."/>
            <person name="Ohishi K."/>
            <person name="Haga S."/>
            <person name="Ohta F."/>
            <person name="Nomoto H."/>
            <person name="Nogata K."/>
            <person name="Morishita T."/>
            <person name="Endo T."/>
            <person name="Shin-I T."/>
            <person name="Takeda H."/>
            <person name="Morishita S."/>
            <person name="Kohara Y."/>
        </authorList>
    </citation>
    <scope>NUCLEOTIDE SEQUENCE [LARGE SCALE GENOMIC DNA]</scope>
    <source>
        <strain evidence="6 7">Hd-rR</strain>
    </source>
</reference>
<keyword evidence="5" id="KW-1133">Transmembrane helix</keyword>
<reference evidence="6" key="2">
    <citation type="submission" date="2025-08" db="UniProtKB">
        <authorList>
            <consortium name="Ensembl"/>
        </authorList>
    </citation>
    <scope>IDENTIFICATION</scope>
    <source>
        <strain evidence="6">Hd-rR</strain>
    </source>
</reference>
<evidence type="ECO:0000256" key="1">
    <source>
        <dbReference type="ARBA" id="ARBA00004613"/>
    </source>
</evidence>
<comment type="subcellular location">
    <subcellularLocation>
        <location evidence="1">Secreted</location>
    </subcellularLocation>
</comment>
<dbReference type="Bgee" id="ENSORLG00000024882">
    <property type="expression patterns" value="Expressed in heart and 1 other cell type or tissue"/>
</dbReference>
<dbReference type="PANTHER" id="PTHR15462:SF17">
    <property type="entry name" value="INACTIVE SERINE PROTEASE 35"/>
    <property type="match status" value="1"/>
</dbReference>
<keyword evidence="3" id="KW-0732">Signal</keyword>
<evidence type="ECO:0000256" key="2">
    <source>
        <dbReference type="ARBA" id="ARBA00022525"/>
    </source>
</evidence>
<keyword evidence="4" id="KW-0325">Glycoprotein</keyword>
<dbReference type="SUPFAM" id="SSF50494">
    <property type="entry name" value="Trypsin-like serine proteases"/>
    <property type="match status" value="1"/>
</dbReference>
<keyword evidence="5" id="KW-0812">Transmembrane</keyword>
<evidence type="ECO:0000256" key="3">
    <source>
        <dbReference type="ARBA" id="ARBA00022729"/>
    </source>
</evidence>
<dbReference type="InParanoid" id="A0A3B3INF2"/>
<evidence type="ECO:0000256" key="4">
    <source>
        <dbReference type="ARBA" id="ARBA00023180"/>
    </source>
</evidence>
<proteinExistence type="predicted"/>
<reference evidence="6" key="3">
    <citation type="submission" date="2025-09" db="UniProtKB">
        <authorList>
            <consortium name="Ensembl"/>
        </authorList>
    </citation>
    <scope>IDENTIFICATION</scope>
    <source>
        <strain evidence="6">Hd-rR</strain>
    </source>
</reference>
<keyword evidence="7" id="KW-1185">Reference proteome</keyword>
<evidence type="ECO:0000313" key="7">
    <source>
        <dbReference type="Proteomes" id="UP000001038"/>
    </source>
</evidence>
<evidence type="ECO:0000313" key="6">
    <source>
        <dbReference type="Ensembl" id="ENSORLP00000045177.1"/>
    </source>
</evidence>
<evidence type="ECO:0000256" key="5">
    <source>
        <dbReference type="SAM" id="Phobius"/>
    </source>
</evidence>
<sequence length="278" mass="31427">CLHRMGLEHLIIVLLCAVAMAVSAGLMMNESSQANQTTQERILGYETLHESCAWTHTDVSLMDDLLSRILSSSPPTLSPLLFGGERTGCSAAHCIHDGMDYVEGARKLKVGLFKLKKKWGKRRRGGRQNVGSRSRLQPVFRWTPINKIQIPQEWIHTNSSPVSVFSEYDYALLELTQPVKQKHMELGVAPSSDESPFPATTSTKTSWTDLERRTWFIVSAHVEPQEQRRVIGVFSGNQWVQVEEGKNKDYNVAVRVTPLKYAQICLWIHGDSSFYQNI</sequence>